<accession>A0A1M5NVM3</accession>
<sequence length="138" mass="15579">MIEIITTVSLWELSKHAASWLVNLRRAKQSRRQESIAALRQVILASRQTRIWLQQPSISPEQQQTLATLWTELSFTLSDLGVEKLAKRCDLAGAQWQWSPNQAPEALARTQAQLAKLEGLAQALLAQLQQEHRLSESA</sequence>
<protein>
    <submittedName>
        <fullName evidence="1">Uncharacterized protein</fullName>
    </submittedName>
</protein>
<evidence type="ECO:0000313" key="2">
    <source>
        <dbReference type="Proteomes" id="UP000184268"/>
    </source>
</evidence>
<evidence type="ECO:0000313" key="1">
    <source>
        <dbReference type="EMBL" id="SHG93528.1"/>
    </source>
</evidence>
<dbReference type="OrthoDB" id="6385263at2"/>
<name>A0A1M5NVM3_9GAMM</name>
<dbReference type="RefSeq" id="WP_067658401.1">
    <property type="nucleotide sequence ID" value="NZ_FQXG01000001.1"/>
</dbReference>
<reference evidence="2" key="1">
    <citation type="submission" date="2016-11" db="EMBL/GenBank/DDBJ databases">
        <authorList>
            <person name="Varghese N."/>
            <person name="Submissions S."/>
        </authorList>
    </citation>
    <scope>NUCLEOTIDE SEQUENCE [LARGE SCALE GENOMIC DNA]</scope>
    <source>
        <strain evidence="2">DSM 16917</strain>
    </source>
</reference>
<keyword evidence="2" id="KW-1185">Reference proteome</keyword>
<gene>
    <name evidence="1" type="ORF">SAMN02745129_1193</name>
</gene>
<dbReference type="EMBL" id="FQXG01000001">
    <property type="protein sequence ID" value="SHG93528.1"/>
    <property type="molecule type" value="Genomic_DNA"/>
</dbReference>
<organism evidence="1 2">
    <name type="scientific">Ferrimonas marina</name>
    <dbReference type="NCBI Taxonomy" id="299255"/>
    <lineage>
        <taxon>Bacteria</taxon>
        <taxon>Pseudomonadati</taxon>
        <taxon>Pseudomonadota</taxon>
        <taxon>Gammaproteobacteria</taxon>
        <taxon>Alteromonadales</taxon>
        <taxon>Ferrimonadaceae</taxon>
        <taxon>Ferrimonas</taxon>
    </lineage>
</organism>
<proteinExistence type="predicted"/>
<dbReference type="Proteomes" id="UP000184268">
    <property type="component" value="Unassembled WGS sequence"/>
</dbReference>
<dbReference type="AlphaFoldDB" id="A0A1M5NVM3"/>